<dbReference type="Proteomes" id="UP000192758">
    <property type="component" value="Unassembled WGS sequence"/>
</dbReference>
<dbReference type="SUPFAM" id="SSF51998">
    <property type="entry name" value="PFL-like glycyl radical enzymes"/>
    <property type="match status" value="1"/>
</dbReference>
<comment type="function">
    <text evidence="5 6">Provides the precursors necessary for DNA synthesis. Catalyzes the biosynthesis of deoxyribonucleotides from the corresponding ribonucleotides.</text>
</comment>
<evidence type="ECO:0000313" key="9">
    <source>
        <dbReference type="Proteomes" id="UP000192758"/>
    </source>
</evidence>
<dbReference type="GO" id="GO:0005971">
    <property type="term" value="C:ribonucleoside-diphosphate reductase complex"/>
    <property type="evidence" value="ECO:0007669"/>
    <property type="project" value="TreeGrafter"/>
</dbReference>
<comment type="similarity">
    <text evidence="1 6">Belongs to the ribonucleoside diphosphate reductase large chain family.</text>
</comment>
<dbReference type="Pfam" id="PF02867">
    <property type="entry name" value="Ribonuc_red_lgC"/>
    <property type="match status" value="1"/>
</dbReference>
<protein>
    <recommendedName>
        <fullName evidence="2 6">Ribonucleoside-diphosphate reductase</fullName>
        <ecNumber evidence="2 6">1.17.4.1</ecNumber>
    </recommendedName>
</protein>
<evidence type="ECO:0000256" key="6">
    <source>
        <dbReference type="RuleBase" id="RU003410"/>
    </source>
</evidence>
<dbReference type="PRINTS" id="PR01183">
    <property type="entry name" value="RIBORDTASEM1"/>
</dbReference>
<evidence type="ECO:0000256" key="1">
    <source>
        <dbReference type="ARBA" id="ARBA00010406"/>
    </source>
</evidence>
<feature type="domain" description="Ribonucleotide reductase large subunit" evidence="7">
    <location>
        <begin position="572"/>
        <end position="594"/>
    </location>
</feature>
<dbReference type="AlphaFoldDB" id="A0A1W0E5A4"/>
<evidence type="ECO:0000313" key="8">
    <source>
        <dbReference type="EMBL" id="OQS54414.1"/>
    </source>
</evidence>
<keyword evidence="3 6" id="KW-0560">Oxidoreductase</keyword>
<evidence type="ECO:0000256" key="4">
    <source>
        <dbReference type="ARBA" id="ARBA00023116"/>
    </source>
</evidence>
<evidence type="ECO:0000259" key="7">
    <source>
        <dbReference type="PROSITE" id="PS00089"/>
    </source>
</evidence>
<sequence length="776" mass="88695">MILTIENYKQIISSYVEEKGIKEIDLNDYFTKVDSGLANEMTSCELVRYCGEVAASMITVSNAYNDLAAIILIKDHHSKTFESFSQKIQFVQESKNTLNDEIYACIMQNAKVYDSIVDYSRDYHFDYFGFISLLKSYLIRVGENIVERPQDMYMRVAIELHKDNFEKVAETYNLLSNQMYTHATPTLYNSCFKKNQLASCFLLAMKDDTIPGIFETIKESAIYSKLSGGIGIHLSNLRCNNSPLVTTGGVSKGIVPIIKMMNETMKYINQGGARRCSTGAFYLEVWHKDIFSFLDLRKNTGSEELRAREIFTALFVNDLFMERVEKNENWTLFDPNVAKNLNEVWGEKFNQLYVHYENTISDKTVIPAQKLWKEIICAQIETGTPYMLYKDACNRNTNHSNFGTVKSSNLCAEIIQYSDAETTAVCSLASICLPKFVEITEGKKQVNYSNLCEVTKVACRNLNAMLDTGIMPTPESEKARREARALGIGVQGLADMFFKLGISFDSDEARVINRNVFETMYYAAMEASCEESAQYGPYPCYEGSMYSKGIFHFEKYWDGKGEKQLLSGMWDWEGLRSKILKFGLRNSLTLACMPTASTAQLCGNSECIEPVQNNIFTRRTFAGEFQIVNKYLMEDLKKLGLWSHEMRQLIIEYNGSIQDIPVIPPHIKQIYKTVWEMKMKRVIDMADDRQAFIDQSQSLNLFIKQPTYSILSSMHFYGWKKGLKTGMYYLRTNPIAKPIKFTVDKELIAKTLSSMNNGKKENEEEENNGVCESCTC</sequence>
<dbReference type="VEuPathDB" id="MicrosporidiaDB:EHP00_1735"/>
<dbReference type="STRING" id="646526.A0A1W0E5A4"/>
<dbReference type="InterPro" id="IPR000788">
    <property type="entry name" value="RNR_lg_C"/>
</dbReference>
<organism evidence="8 9">
    <name type="scientific">Ecytonucleospora hepatopenaei</name>
    <dbReference type="NCBI Taxonomy" id="646526"/>
    <lineage>
        <taxon>Eukaryota</taxon>
        <taxon>Fungi</taxon>
        <taxon>Fungi incertae sedis</taxon>
        <taxon>Microsporidia</taxon>
        <taxon>Enterocytozoonidae</taxon>
        <taxon>Ecytonucleospora</taxon>
    </lineage>
</organism>
<keyword evidence="4 6" id="KW-0215">Deoxyribonucleotide synthesis</keyword>
<dbReference type="PANTHER" id="PTHR11573:SF6">
    <property type="entry name" value="RIBONUCLEOSIDE-DIPHOSPHATE REDUCTASE LARGE SUBUNIT"/>
    <property type="match status" value="1"/>
</dbReference>
<dbReference type="PROSITE" id="PS00089">
    <property type="entry name" value="RIBORED_LARGE"/>
    <property type="match status" value="1"/>
</dbReference>
<dbReference type="UniPathway" id="UPA00326"/>
<dbReference type="InterPro" id="IPR013509">
    <property type="entry name" value="RNR_lsu_N"/>
</dbReference>
<dbReference type="Gene3D" id="3.20.70.20">
    <property type="match status" value="1"/>
</dbReference>
<dbReference type="OrthoDB" id="3000483at2759"/>
<dbReference type="GO" id="GO:0004748">
    <property type="term" value="F:ribonucleoside-diphosphate reductase activity, thioredoxin disulfide as acceptor"/>
    <property type="evidence" value="ECO:0007669"/>
    <property type="project" value="UniProtKB-EC"/>
</dbReference>
<dbReference type="InterPro" id="IPR013346">
    <property type="entry name" value="NrdE_NrdA_C"/>
</dbReference>
<reference evidence="8 9" key="1">
    <citation type="journal article" date="2017" name="Environ. Microbiol.">
        <title>Decay of the glycolytic pathway and adaptation to intranuclear parasitism within Enterocytozoonidae microsporidia.</title>
        <authorList>
            <person name="Wiredu Boakye D."/>
            <person name="Jaroenlak P."/>
            <person name="Prachumwat A."/>
            <person name="Williams T.A."/>
            <person name="Bateman K.S."/>
            <person name="Itsathitphaisarn O."/>
            <person name="Sritunyalucksana K."/>
            <person name="Paszkiewicz K.H."/>
            <person name="Moore K.A."/>
            <person name="Stentiford G.D."/>
            <person name="Williams B.A."/>
        </authorList>
    </citation>
    <scope>NUCLEOTIDE SEQUENCE [LARGE SCALE GENOMIC DNA]</scope>
    <source>
        <strain evidence="8 9">TH1</strain>
    </source>
</reference>
<dbReference type="GO" id="GO:0009263">
    <property type="term" value="P:deoxyribonucleotide biosynthetic process"/>
    <property type="evidence" value="ECO:0007669"/>
    <property type="project" value="UniProtKB-KW"/>
</dbReference>
<gene>
    <name evidence="8" type="ORF">EHP00_1735</name>
</gene>
<keyword evidence="9" id="KW-1185">Reference proteome</keyword>
<dbReference type="NCBIfam" id="TIGR02506">
    <property type="entry name" value="NrdE_NrdA"/>
    <property type="match status" value="1"/>
</dbReference>
<dbReference type="GO" id="GO:0005524">
    <property type="term" value="F:ATP binding"/>
    <property type="evidence" value="ECO:0007669"/>
    <property type="project" value="InterPro"/>
</dbReference>
<evidence type="ECO:0000256" key="2">
    <source>
        <dbReference type="ARBA" id="ARBA00012274"/>
    </source>
</evidence>
<proteinExistence type="inferred from homology"/>
<dbReference type="InterPro" id="IPR039718">
    <property type="entry name" value="Rrm1"/>
</dbReference>
<dbReference type="PANTHER" id="PTHR11573">
    <property type="entry name" value="RIBONUCLEOSIDE-DIPHOSPHATE REDUCTASE LARGE CHAIN"/>
    <property type="match status" value="1"/>
</dbReference>
<dbReference type="EC" id="1.17.4.1" evidence="2 6"/>
<evidence type="ECO:0000256" key="3">
    <source>
        <dbReference type="ARBA" id="ARBA00023002"/>
    </source>
</evidence>
<accession>A0A1W0E5A4</accession>
<dbReference type="EMBL" id="MNPJ01000020">
    <property type="protein sequence ID" value="OQS54414.1"/>
    <property type="molecule type" value="Genomic_DNA"/>
</dbReference>
<dbReference type="InterPro" id="IPR008926">
    <property type="entry name" value="RNR_R1-su_N"/>
</dbReference>
<dbReference type="Pfam" id="PF00317">
    <property type="entry name" value="Ribonuc_red_lgN"/>
    <property type="match status" value="1"/>
</dbReference>
<dbReference type="CDD" id="cd01679">
    <property type="entry name" value="RNR_I"/>
    <property type="match status" value="1"/>
</dbReference>
<comment type="caution">
    <text evidence="8">The sequence shown here is derived from an EMBL/GenBank/DDBJ whole genome shotgun (WGS) entry which is preliminary data.</text>
</comment>
<name>A0A1W0E5A4_9MICR</name>
<comment type="catalytic activity">
    <reaction evidence="6">
        <text>a 2'-deoxyribonucleoside 5'-diphosphate + [thioredoxin]-disulfide + H2O = a ribonucleoside 5'-diphosphate + [thioredoxin]-dithiol</text>
        <dbReference type="Rhea" id="RHEA:23252"/>
        <dbReference type="Rhea" id="RHEA-COMP:10698"/>
        <dbReference type="Rhea" id="RHEA-COMP:10700"/>
        <dbReference type="ChEBI" id="CHEBI:15377"/>
        <dbReference type="ChEBI" id="CHEBI:29950"/>
        <dbReference type="ChEBI" id="CHEBI:50058"/>
        <dbReference type="ChEBI" id="CHEBI:57930"/>
        <dbReference type="ChEBI" id="CHEBI:73316"/>
        <dbReference type="EC" id="1.17.4.1"/>
    </reaction>
</comment>
<evidence type="ECO:0000256" key="5">
    <source>
        <dbReference type="ARBA" id="ARBA00024942"/>
    </source>
</evidence>
<dbReference type="SUPFAM" id="SSF48168">
    <property type="entry name" value="R1 subunit of ribonucleotide reductase, N-terminal domain"/>
    <property type="match status" value="1"/>
</dbReference>